<reference evidence="1 2" key="1">
    <citation type="submission" date="2015-03" db="EMBL/GenBank/DDBJ databases">
        <authorList>
            <person name="Murphy D."/>
        </authorList>
    </citation>
    <scope>NUCLEOTIDE SEQUENCE [LARGE SCALE GENOMIC DNA]</scope>
    <source>
        <strain evidence="1 2">PAP088</strain>
    </source>
</reference>
<evidence type="ECO:0000313" key="2">
    <source>
        <dbReference type="Proteomes" id="UP000045782"/>
    </source>
</evidence>
<organism evidence="1 2">
    <name type="scientific">Mycobacteroides abscessus</name>
    <dbReference type="NCBI Taxonomy" id="36809"/>
    <lineage>
        <taxon>Bacteria</taxon>
        <taxon>Bacillati</taxon>
        <taxon>Actinomycetota</taxon>
        <taxon>Actinomycetes</taxon>
        <taxon>Mycobacteriales</taxon>
        <taxon>Mycobacteriaceae</taxon>
        <taxon>Mycobacteroides</taxon>
    </lineage>
</organism>
<evidence type="ECO:0000313" key="1">
    <source>
        <dbReference type="EMBL" id="CPV36178.1"/>
    </source>
</evidence>
<name>A0A0U0ZH66_9MYCO</name>
<sequence length="97" mass="11194">MEQECVREQYVARADEDAQRRDTGKIGMFRAQLGVIEGAIRRVPPPCLLQTCNAQLWIMRFYDLRQLVVDGHVQPGREQCYAGRLRLATVAKFLRDT</sequence>
<dbReference type="AlphaFoldDB" id="A0A0U0ZH66"/>
<protein>
    <submittedName>
        <fullName evidence="1">Uncharacterized protein</fullName>
    </submittedName>
</protein>
<accession>A0A0U0ZH66</accession>
<gene>
    <name evidence="1" type="ORF">ERS075579_00749</name>
</gene>
<dbReference type="EMBL" id="CSWP01000001">
    <property type="protein sequence ID" value="CPV36178.1"/>
    <property type="molecule type" value="Genomic_DNA"/>
</dbReference>
<dbReference type="Proteomes" id="UP000045782">
    <property type="component" value="Unassembled WGS sequence"/>
</dbReference>
<proteinExistence type="predicted"/>